<accession>A0A7W9YYQ8</accession>
<dbReference type="AlphaFoldDB" id="A0A7W9YYQ8"/>
<dbReference type="InterPro" id="IPR053745">
    <property type="entry name" value="Viral_Tail_Comp_sf"/>
</dbReference>
<proteinExistence type="predicted"/>
<evidence type="ECO:0000313" key="2">
    <source>
        <dbReference type="Proteomes" id="UP000535501"/>
    </source>
</evidence>
<organism evidence="1 2">
    <name type="scientific">Pseudorhizobium flavum</name>
    <dbReference type="NCBI Taxonomy" id="1335061"/>
    <lineage>
        <taxon>Bacteria</taxon>
        <taxon>Pseudomonadati</taxon>
        <taxon>Pseudomonadota</taxon>
        <taxon>Alphaproteobacteria</taxon>
        <taxon>Hyphomicrobiales</taxon>
        <taxon>Rhizobiaceae</taxon>
        <taxon>Rhizobium/Agrobacterium group</taxon>
        <taxon>Pseudorhizobium</taxon>
    </lineage>
</organism>
<dbReference type="EMBL" id="JACHEJ010000007">
    <property type="protein sequence ID" value="MBB6180864.1"/>
    <property type="molecule type" value="Genomic_DNA"/>
</dbReference>
<keyword evidence="2" id="KW-1185">Reference proteome</keyword>
<reference evidence="1 2" key="1">
    <citation type="submission" date="2020-08" db="EMBL/GenBank/DDBJ databases">
        <title>Genomic Encyclopedia of Type Strains, Phase IV (KMG-IV): sequencing the most valuable type-strain genomes for metagenomic binning, comparative biology and taxonomic classification.</title>
        <authorList>
            <person name="Goeker M."/>
        </authorList>
    </citation>
    <scope>NUCLEOTIDE SEQUENCE [LARGE SCALE GENOMIC DNA]</scope>
    <source>
        <strain evidence="1 2">DSM 102134</strain>
    </source>
</reference>
<dbReference type="Pfam" id="PF11367">
    <property type="entry name" value="Tail_completion_gp17"/>
    <property type="match status" value="1"/>
</dbReference>
<protein>
    <recommendedName>
        <fullName evidence="3">DUF3168 domain-containing protein</fullName>
    </recommendedName>
</protein>
<dbReference type="Gene3D" id="3.30.2000.30">
    <property type="match status" value="1"/>
</dbReference>
<dbReference type="RefSeq" id="WP_077547757.1">
    <property type="nucleotide sequence ID" value="NZ_JACHEJ010000007.1"/>
</dbReference>
<dbReference type="Proteomes" id="UP000535501">
    <property type="component" value="Unassembled WGS sequence"/>
</dbReference>
<comment type="caution">
    <text evidence="1">The sequence shown here is derived from an EMBL/GenBank/DDBJ whole genome shotgun (WGS) entry which is preliminary data.</text>
</comment>
<evidence type="ECO:0008006" key="3">
    <source>
        <dbReference type="Google" id="ProtNLM"/>
    </source>
</evidence>
<gene>
    <name evidence="1" type="ORF">HNQ75_002847</name>
</gene>
<dbReference type="InterPro" id="IPR021508">
    <property type="entry name" value="Gp17-like"/>
</dbReference>
<name>A0A7W9YYQ8_9HYPH</name>
<sequence length="139" mass="15263">MSATNALLVAIHARLAADPQLVAMIGTNGIRDRLLPRPVLPALVVGEMETRDYSTATEAGEEHRLVLEVWSEAAGRREAEELAERVRVLLQDAALTLAGHALVSLAHERTRTRRQANAKLFLAELRFRAVTEPLEPVSP</sequence>
<evidence type="ECO:0000313" key="1">
    <source>
        <dbReference type="EMBL" id="MBB6180864.1"/>
    </source>
</evidence>